<dbReference type="RefSeq" id="XP_022504077.1">
    <property type="nucleotide sequence ID" value="XM_022640122.1"/>
</dbReference>
<dbReference type="GeneID" id="34585240"/>
<evidence type="ECO:0000313" key="2">
    <source>
        <dbReference type="EMBL" id="OAL39065.1"/>
    </source>
</evidence>
<sequence>MSDSAVDSDPDILKRFAELLIETTNLSTEGSPDGASTEAGVDPVEQISETFKKISMRASSSDPTKSQPVAGDVHATGVETSATTSADPDATNSAPDSQGEYDRVRLEREVIGVLETDYFQRTRYGTLRASAIRRNRRILRYRVNRRVAAARPRVNSPGGLGLGIGHNDGLRKQIGGRGLVENLSSALEGLDLKGVKDDRD</sequence>
<evidence type="ECO:0000313" key="3">
    <source>
        <dbReference type="Proteomes" id="UP000185904"/>
    </source>
</evidence>
<dbReference type="EMBL" id="LVCJ01000007">
    <property type="protein sequence ID" value="OAL39065.1"/>
    <property type="molecule type" value="Genomic_DNA"/>
</dbReference>
<name>A0A178DDC1_9EURO</name>
<dbReference type="AlphaFoldDB" id="A0A178DDC1"/>
<feature type="region of interest" description="Disordered" evidence="1">
    <location>
        <begin position="55"/>
        <end position="74"/>
    </location>
</feature>
<feature type="region of interest" description="Disordered" evidence="1">
    <location>
        <begin position="79"/>
        <end position="102"/>
    </location>
</feature>
<dbReference type="OrthoDB" id="10426752at2759"/>
<evidence type="ECO:0000256" key="1">
    <source>
        <dbReference type="SAM" id="MobiDB-lite"/>
    </source>
</evidence>
<comment type="caution">
    <text evidence="2">The sequence shown here is derived from an EMBL/GenBank/DDBJ whole genome shotgun (WGS) entry which is preliminary data.</text>
</comment>
<feature type="compositionally biased region" description="Low complexity" evidence="1">
    <location>
        <begin position="80"/>
        <end position="94"/>
    </location>
</feature>
<feature type="region of interest" description="Disordered" evidence="1">
    <location>
        <begin position="24"/>
        <end position="46"/>
    </location>
</feature>
<feature type="compositionally biased region" description="Polar residues" evidence="1">
    <location>
        <begin position="57"/>
        <end position="67"/>
    </location>
</feature>
<keyword evidence="3" id="KW-1185">Reference proteome</keyword>
<dbReference type="Proteomes" id="UP000185904">
    <property type="component" value="Unassembled WGS sequence"/>
</dbReference>
<proteinExistence type="predicted"/>
<protein>
    <submittedName>
        <fullName evidence="2">Uncharacterized protein</fullName>
    </submittedName>
</protein>
<gene>
    <name evidence="2" type="ORF">AYO20_01816</name>
</gene>
<accession>A0A178DDC1</accession>
<organism evidence="2 3">
    <name type="scientific">Fonsecaea nubica</name>
    <dbReference type="NCBI Taxonomy" id="856822"/>
    <lineage>
        <taxon>Eukaryota</taxon>
        <taxon>Fungi</taxon>
        <taxon>Dikarya</taxon>
        <taxon>Ascomycota</taxon>
        <taxon>Pezizomycotina</taxon>
        <taxon>Eurotiomycetes</taxon>
        <taxon>Chaetothyriomycetidae</taxon>
        <taxon>Chaetothyriales</taxon>
        <taxon>Herpotrichiellaceae</taxon>
        <taxon>Fonsecaea</taxon>
    </lineage>
</organism>
<reference evidence="2 3" key="1">
    <citation type="submission" date="2016-03" db="EMBL/GenBank/DDBJ databases">
        <title>The draft genome sequence of Fonsecaea nubica causative agent of cutaneous subcutaneous infection in human host.</title>
        <authorList>
            <person name="Costa F."/>
            <person name="Sybren D.H."/>
            <person name="Raittz R.T."/>
            <person name="Weiss V.A."/>
            <person name="Leao A.C."/>
            <person name="Gomes R."/>
            <person name="De Souza E.M."/>
            <person name="Pedrosa F.O."/>
            <person name="Steffens M.B."/>
            <person name="Bombassaro A."/>
            <person name="Tadra-Sfeir M.Z."/>
            <person name="Moreno L.F."/>
            <person name="Najafzadeh M.J."/>
            <person name="Felipe M.S."/>
            <person name="Teixeira M."/>
            <person name="Sun J."/>
            <person name="Xi L."/>
            <person name="Castro M.A."/>
            <person name="Vicente V.A."/>
        </authorList>
    </citation>
    <scope>NUCLEOTIDE SEQUENCE [LARGE SCALE GENOMIC DNA]</scope>
    <source>
        <strain evidence="2 3">CBS 269.64</strain>
    </source>
</reference>